<name>A0A366EP23_9HYPH</name>
<keyword evidence="5 7" id="KW-0472">Membrane</keyword>
<dbReference type="RefSeq" id="WP_245428151.1">
    <property type="nucleotide sequence ID" value="NZ_QNRK01000040.1"/>
</dbReference>
<evidence type="ECO:0000313" key="9">
    <source>
        <dbReference type="Proteomes" id="UP000253529"/>
    </source>
</evidence>
<feature type="region of interest" description="Disordered" evidence="6">
    <location>
        <begin position="35"/>
        <end position="66"/>
    </location>
</feature>
<dbReference type="InterPro" id="IPR017039">
    <property type="entry name" value="Virul_fac_BrkB"/>
</dbReference>
<dbReference type="Pfam" id="PF03631">
    <property type="entry name" value="Virul_fac_BrkB"/>
    <property type="match status" value="1"/>
</dbReference>
<dbReference type="AlphaFoldDB" id="A0A366EP23"/>
<evidence type="ECO:0000256" key="5">
    <source>
        <dbReference type="ARBA" id="ARBA00023136"/>
    </source>
</evidence>
<comment type="subcellular location">
    <subcellularLocation>
        <location evidence="1">Cell membrane</location>
        <topology evidence="1">Multi-pass membrane protein</topology>
    </subcellularLocation>
</comment>
<evidence type="ECO:0000256" key="2">
    <source>
        <dbReference type="ARBA" id="ARBA00022475"/>
    </source>
</evidence>
<gene>
    <name evidence="8" type="ORF">DFR50_14036</name>
</gene>
<feature type="transmembrane region" description="Helical" evidence="7">
    <location>
        <begin position="315"/>
        <end position="336"/>
    </location>
</feature>
<dbReference type="EMBL" id="QNRK01000040">
    <property type="protein sequence ID" value="RBP04163.1"/>
    <property type="molecule type" value="Genomic_DNA"/>
</dbReference>
<feature type="transmembrane region" description="Helical" evidence="7">
    <location>
        <begin position="248"/>
        <end position="268"/>
    </location>
</feature>
<protein>
    <submittedName>
        <fullName evidence="8">Membrane protein</fullName>
    </submittedName>
</protein>
<evidence type="ECO:0000256" key="4">
    <source>
        <dbReference type="ARBA" id="ARBA00022989"/>
    </source>
</evidence>
<keyword evidence="3 7" id="KW-0812">Transmembrane</keyword>
<evidence type="ECO:0000256" key="1">
    <source>
        <dbReference type="ARBA" id="ARBA00004651"/>
    </source>
</evidence>
<proteinExistence type="predicted"/>
<evidence type="ECO:0000256" key="7">
    <source>
        <dbReference type="SAM" id="Phobius"/>
    </source>
</evidence>
<feature type="transmembrane region" description="Helical" evidence="7">
    <location>
        <begin position="101"/>
        <end position="123"/>
    </location>
</feature>
<dbReference type="GO" id="GO:0005886">
    <property type="term" value="C:plasma membrane"/>
    <property type="evidence" value="ECO:0007669"/>
    <property type="project" value="UniProtKB-SubCell"/>
</dbReference>
<reference evidence="8 9" key="1">
    <citation type="submission" date="2018-06" db="EMBL/GenBank/DDBJ databases">
        <title>Genomic Encyclopedia of Type Strains, Phase IV (KMG-IV): sequencing the most valuable type-strain genomes for metagenomic binning, comparative biology and taxonomic classification.</title>
        <authorList>
            <person name="Goeker M."/>
        </authorList>
    </citation>
    <scope>NUCLEOTIDE SEQUENCE [LARGE SCALE GENOMIC DNA]</scope>
    <source>
        <strain evidence="8 9">DSM 24875</strain>
    </source>
</reference>
<dbReference type="PANTHER" id="PTHR30213">
    <property type="entry name" value="INNER MEMBRANE PROTEIN YHJD"/>
    <property type="match status" value="1"/>
</dbReference>
<evidence type="ECO:0000256" key="3">
    <source>
        <dbReference type="ARBA" id="ARBA00022692"/>
    </source>
</evidence>
<comment type="caution">
    <text evidence="8">The sequence shown here is derived from an EMBL/GenBank/DDBJ whole genome shotgun (WGS) entry which is preliminary data.</text>
</comment>
<sequence>MSERRGAFWPLVAYAALLALAAARAVAGRERVVRGAGASEPAPPRQGPGPAAEGAGTGADGPRGRAAAAPWNIPWRGWKDILWRVYIQMNAGRLLTVAAGVVYYCLLALFPALTAFVSLYGLVADPSTIDSHLSLVGGILPEGALQIVHETLQRLTAKSGSGLSVGFAVGLAVALWSANSGMKAIIDALNVVYGEIEKRGFVRLNILSFIFTLGAMVSLAVAIAVVVATPIALAFLGLSAASDALIRILRWPAILVLIVLGLGILYRFAPSRREPRWQWLSVGSVAAAVAWLVASVLFSWYIANFAAYDVTYGSLGAAIGMMVWMWISMVVVLLGAQLNAEIEHQTALDSTVGADKPIGRRGATMADTVGAAAE</sequence>
<evidence type="ECO:0000256" key="6">
    <source>
        <dbReference type="SAM" id="MobiDB-lite"/>
    </source>
</evidence>
<keyword evidence="2" id="KW-1003">Cell membrane</keyword>
<feature type="transmembrane region" description="Helical" evidence="7">
    <location>
        <begin position="206"/>
        <end position="236"/>
    </location>
</feature>
<evidence type="ECO:0000313" key="8">
    <source>
        <dbReference type="EMBL" id="RBP04163.1"/>
    </source>
</evidence>
<keyword evidence="9" id="KW-1185">Reference proteome</keyword>
<feature type="transmembrane region" description="Helical" evidence="7">
    <location>
        <begin position="280"/>
        <end position="303"/>
    </location>
</feature>
<accession>A0A366EP23</accession>
<dbReference type="NCBIfam" id="TIGR00765">
    <property type="entry name" value="yihY_not_rbn"/>
    <property type="match status" value="1"/>
</dbReference>
<keyword evidence="4 7" id="KW-1133">Transmembrane helix</keyword>
<dbReference type="Proteomes" id="UP000253529">
    <property type="component" value="Unassembled WGS sequence"/>
</dbReference>
<dbReference type="PANTHER" id="PTHR30213:SF0">
    <property type="entry name" value="UPF0761 MEMBRANE PROTEIN YIHY"/>
    <property type="match status" value="1"/>
</dbReference>
<organism evidence="8 9">
    <name type="scientific">Roseiarcus fermentans</name>
    <dbReference type="NCBI Taxonomy" id="1473586"/>
    <lineage>
        <taxon>Bacteria</taxon>
        <taxon>Pseudomonadati</taxon>
        <taxon>Pseudomonadota</taxon>
        <taxon>Alphaproteobacteria</taxon>
        <taxon>Hyphomicrobiales</taxon>
        <taxon>Roseiarcaceae</taxon>
        <taxon>Roseiarcus</taxon>
    </lineage>
</organism>